<organism evidence="14 15">
    <name type="scientific">Candidatus Sedimenticola endophacoides</name>
    <dbReference type="NCBI Taxonomy" id="2548426"/>
    <lineage>
        <taxon>Bacteria</taxon>
        <taxon>Pseudomonadati</taxon>
        <taxon>Pseudomonadota</taxon>
        <taxon>Gammaproteobacteria</taxon>
        <taxon>Chromatiales</taxon>
        <taxon>Sedimenticolaceae</taxon>
        <taxon>Sedimenticola</taxon>
    </lineage>
</organism>
<dbReference type="CDD" id="cd00075">
    <property type="entry name" value="HATPase"/>
    <property type="match status" value="1"/>
</dbReference>
<evidence type="ECO:0000256" key="8">
    <source>
        <dbReference type="ARBA" id="ARBA00022989"/>
    </source>
</evidence>
<dbReference type="Proteomes" id="UP000250928">
    <property type="component" value="Unassembled WGS sequence"/>
</dbReference>
<comment type="caution">
    <text evidence="14">The sequence shown here is derived from an EMBL/GenBank/DDBJ whole genome shotgun (WGS) entry which is preliminary data.</text>
</comment>
<dbReference type="PANTHER" id="PTHR45436:SF5">
    <property type="entry name" value="SENSOR HISTIDINE KINASE TRCS"/>
    <property type="match status" value="1"/>
</dbReference>
<dbReference type="InterPro" id="IPR050428">
    <property type="entry name" value="TCS_sensor_his_kinase"/>
</dbReference>
<feature type="domain" description="Histidine kinase" evidence="12">
    <location>
        <begin position="486"/>
        <end position="702"/>
    </location>
</feature>
<evidence type="ECO:0000256" key="10">
    <source>
        <dbReference type="SAM" id="MobiDB-lite"/>
    </source>
</evidence>
<dbReference type="InterPro" id="IPR003661">
    <property type="entry name" value="HisK_dim/P_dom"/>
</dbReference>
<evidence type="ECO:0000256" key="1">
    <source>
        <dbReference type="ARBA" id="ARBA00000085"/>
    </source>
</evidence>
<name>A0A6N4DTA0_9GAMM</name>
<dbReference type="PANTHER" id="PTHR45436">
    <property type="entry name" value="SENSOR HISTIDINE KINASE YKOH"/>
    <property type="match status" value="1"/>
</dbReference>
<feature type="domain" description="HAMP" evidence="13">
    <location>
        <begin position="423"/>
        <end position="478"/>
    </location>
</feature>
<feature type="transmembrane region" description="Helical" evidence="11">
    <location>
        <begin position="403"/>
        <end position="426"/>
    </location>
</feature>
<evidence type="ECO:0000259" key="13">
    <source>
        <dbReference type="PROSITE" id="PS50885"/>
    </source>
</evidence>
<protein>
    <recommendedName>
        <fullName evidence="3">histidine kinase</fullName>
        <ecNumber evidence="3">2.7.13.3</ecNumber>
    </recommendedName>
</protein>
<dbReference type="InterPro" id="IPR005467">
    <property type="entry name" value="His_kinase_dom"/>
</dbReference>
<dbReference type="AlphaFoldDB" id="A0A6N4DTA0"/>
<dbReference type="SUPFAM" id="SSF49344">
    <property type="entry name" value="CBD9-like"/>
    <property type="match status" value="1"/>
</dbReference>
<gene>
    <name evidence="14" type="primary">pdsS</name>
    <name evidence="14" type="ORF">C3L24_07830</name>
</gene>
<evidence type="ECO:0000259" key="12">
    <source>
        <dbReference type="PROSITE" id="PS50109"/>
    </source>
</evidence>
<evidence type="ECO:0000256" key="3">
    <source>
        <dbReference type="ARBA" id="ARBA00012438"/>
    </source>
</evidence>
<keyword evidence="9" id="KW-0902">Two-component regulatory system</keyword>
<dbReference type="InterPro" id="IPR036890">
    <property type="entry name" value="HATPase_C_sf"/>
</dbReference>
<evidence type="ECO:0000256" key="2">
    <source>
        <dbReference type="ARBA" id="ARBA00004370"/>
    </source>
</evidence>
<evidence type="ECO:0000313" key="15">
    <source>
        <dbReference type="Proteomes" id="UP000250928"/>
    </source>
</evidence>
<dbReference type="InterPro" id="IPR003660">
    <property type="entry name" value="HAMP_dom"/>
</dbReference>
<dbReference type="PROSITE" id="PS50885">
    <property type="entry name" value="HAMP"/>
    <property type="match status" value="1"/>
</dbReference>
<evidence type="ECO:0000256" key="11">
    <source>
        <dbReference type="SAM" id="Phobius"/>
    </source>
</evidence>
<accession>A0A6N4DTA0</accession>
<reference evidence="14 15" key="1">
    <citation type="submission" date="2018-01" db="EMBL/GenBank/DDBJ databases">
        <title>Novel co-symbiosis in the lucinid bivalve Phacoides pectinatus.</title>
        <authorList>
            <person name="Lim S.J."/>
            <person name="Davis B.G."/>
            <person name="Gill D.E."/>
            <person name="Engel A.S."/>
            <person name="Anderson L.C."/>
            <person name="Campbell B.J."/>
        </authorList>
    </citation>
    <scope>NUCLEOTIDE SEQUENCE [LARGE SCALE GENOMIC DNA]</scope>
    <source>
        <strain evidence="14">N3_P5</strain>
    </source>
</reference>
<dbReference type="InterPro" id="IPR036097">
    <property type="entry name" value="HisK_dim/P_sf"/>
</dbReference>
<dbReference type="GO" id="GO:0000155">
    <property type="term" value="F:phosphorelay sensor kinase activity"/>
    <property type="evidence" value="ECO:0007669"/>
    <property type="project" value="InterPro"/>
</dbReference>
<evidence type="ECO:0000256" key="6">
    <source>
        <dbReference type="ARBA" id="ARBA00022692"/>
    </source>
</evidence>
<dbReference type="Gene3D" id="2.60.40.1190">
    <property type="match status" value="1"/>
</dbReference>
<dbReference type="EC" id="2.7.13.3" evidence="3"/>
<proteinExistence type="predicted"/>
<comment type="catalytic activity">
    <reaction evidence="1">
        <text>ATP + protein L-histidine = ADP + protein N-phospho-L-histidine.</text>
        <dbReference type="EC" id="2.7.13.3"/>
    </reaction>
</comment>
<comment type="subcellular location">
    <subcellularLocation>
        <location evidence="2">Membrane</location>
    </subcellularLocation>
</comment>
<dbReference type="InterPro" id="IPR022510">
    <property type="entry name" value="Sortase_His-kinase"/>
</dbReference>
<dbReference type="SUPFAM" id="SSF47384">
    <property type="entry name" value="Homodimeric domain of signal transducing histidine kinase"/>
    <property type="match status" value="1"/>
</dbReference>
<dbReference type="SUPFAM" id="SSF55874">
    <property type="entry name" value="ATPase domain of HSP90 chaperone/DNA topoisomerase II/histidine kinase"/>
    <property type="match status" value="1"/>
</dbReference>
<dbReference type="SMART" id="SM00387">
    <property type="entry name" value="HATPase_c"/>
    <property type="match status" value="1"/>
</dbReference>
<dbReference type="EMBL" id="PQCO01000199">
    <property type="protein sequence ID" value="PUE01541.1"/>
    <property type="molecule type" value="Genomic_DNA"/>
</dbReference>
<dbReference type="InterPro" id="IPR003594">
    <property type="entry name" value="HATPase_dom"/>
</dbReference>
<evidence type="ECO:0000256" key="7">
    <source>
        <dbReference type="ARBA" id="ARBA00022777"/>
    </source>
</evidence>
<dbReference type="SMART" id="SM00304">
    <property type="entry name" value="HAMP"/>
    <property type="match status" value="1"/>
</dbReference>
<dbReference type="GO" id="GO:0016020">
    <property type="term" value="C:membrane"/>
    <property type="evidence" value="ECO:0007669"/>
    <property type="project" value="UniProtKB-SubCell"/>
</dbReference>
<keyword evidence="8 11" id="KW-1133">Transmembrane helix</keyword>
<feature type="region of interest" description="Disordered" evidence="10">
    <location>
        <begin position="232"/>
        <end position="253"/>
    </location>
</feature>
<dbReference type="Pfam" id="PF00512">
    <property type="entry name" value="HisKA"/>
    <property type="match status" value="1"/>
</dbReference>
<keyword evidence="6 11" id="KW-0812">Transmembrane</keyword>
<evidence type="ECO:0000256" key="4">
    <source>
        <dbReference type="ARBA" id="ARBA00022553"/>
    </source>
</evidence>
<sequence>MAQPATPRPFRHSIRFRLLLVSLSVLLIPWVGYRYLQETESYLRQGQEQLLSNTARAAAQMLRGHGRLLASAPDTPAHAIYLHPIDGDINLDGYADEWGPLLPNRRHIGNTPTLGLDLLAATHGGYLYLLIDVNDEQITYRPPGSPELDQSDFVELLLENSHGELRRYRIATLAPGWVRAEQIAPTARSAHPLRTEPRIQGEWQERPGGYTVELRIPRYLVGRRLSVNIGDRDTAAPGGGTPIRITSGGDTDTPGTLIAPSGELAAMLAGLPRENLRLWVLDRAGYVLASQGQLQREEDAFEGDRLQITANRLLRGLLHLALGRPNDAFSDDLTGRSRLTGPEVAAALAGRGESRRRATPDARAMILSATWPIEGPSGVIGAVLAEQSTNQILSLQNRATESLFGITLLLFALLLSILLAFASRLAGRIRRLRDRTEEAVTADGRILGPLSAERSRDEIGDLSRSFAGVLERLGEYNRYLEAMASRLAHELRTPLTLVSSSLENLEQDPALNDQQRRYLTRAREGSERLGLILHRMREATRLEQLLQQTAMERFDLGRLLSIAAESYHAVFPGVTFPVDAPQREYWLRGAPDLLSQALDKLVGNAVDFHTPGTPIELGLDSAVDGGIRLSVTNRGPRLPPEMAQEVFNSMVSLRPHKGGGPHLGLGLYLARLICEFHGGSIAAENLPDDDGVRFIMTLPREP</sequence>
<dbReference type="CDD" id="cd00082">
    <property type="entry name" value="HisKA"/>
    <property type="match status" value="1"/>
</dbReference>
<evidence type="ECO:0000256" key="5">
    <source>
        <dbReference type="ARBA" id="ARBA00022679"/>
    </source>
</evidence>
<keyword evidence="11" id="KW-0472">Membrane</keyword>
<evidence type="ECO:0000256" key="9">
    <source>
        <dbReference type="ARBA" id="ARBA00023012"/>
    </source>
</evidence>
<dbReference type="PROSITE" id="PS50109">
    <property type="entry name" value="HIS_KIN"/>
    <property type="match status" value="1"/>
</dbReference>
<dbReference type="SMART" id="SM00388">
    <property type="entry name" value="HisKA"/>
    <property type="match status" value="1"/>
</dbReference>
<dbReference type="Gene3D" id="3.30.565.10">
    <property type="entry name" value="Histidine kinase-like ATPase, C-terminal domain"/>
    <property type="match status" value="1"/>
</dbReference>
<dbReference type="Pfam" id="PF02518">
    <property type="entry name" value="HATPase_c"/>
    <property type="match status" value="1"/>
</dbReference>
<evidence type="ECO:0000313" key="14">
    <source>
        <dbReference type="EMBL" id="PUE01541.1"/>
    </source>
</evidence>
<keyword evidence="5" id="KW-0808">Transferase</keyword>
<dbReference type="Gene3D" id="1.10.287.130">
    <property type="match status" value="1"/>
</dbReference>
<keyword evidence="7 14" id="KW-0418">Kinase</keyword>
<dbReference type="NCBIfam" id="TIGR03785">
    <property type="entry name" value="marine_sort_HK"/>
    <property type="match status" value="1"/>
</dbReference>
<keyword evidence="4" id="KW-0597">Phosphoprotein</keyword>